<gene>
    <name evidence="2" type="ORF">C2L65_35545</name>
</gene>
<accession>A0A2I8EZP1</accession>
<evidence type="ECO:0000313" key="2">
    <source>
        <dbReference type="EMBL" id="AUT64928.1"/>
    </source>
</evidence>
<name>A0A2I8EZP1_9BURK</name>
<protein>
    <recommendedName>
        <fullName evidence="4">DUF4148 domain-containing protein</fullName>
    </recommendedName>
</protein>
<dbReference type="EMBL" id="CP026113">
    <property type="protein sequence ID" value="AUT64928.1"/>
    <property type="molecule type" value="Genomic_DNA"/>
</dbReference>
<feature type="signal peptide" evidence="1">
    <location>
        <begin position="1"/>
        <end position="22"/>
    </location>
</feature>
<dbReference type="KEGG" id="pter:C2L65_35545"/>
<evidence type="ECO:0000313" key="3">
    <source>
        <dbReference type="Proteomes" id="UP000243502"/>
    </source>
</evidence>
<evidence type="ECO:0000256" key="1">
    <source>
        <dbReference type="SAM" id="SignalP"/>
    </source>
</evidence>
<evidence type="ECO:0008006" key="4">
    <source>
        <dbReference type="Google" id="ProtNLM"/>
    </source>
</evidence>
<dbReference type="AlphaFoldDB" id="A0A2I8EZP1"/>
<organism evidence="2 3">
    <name type="scientific">Paraburkholderia terrae</name>
    <dbReference type="NCBI Taxonomy" id="311230"/>
    <lineage>
        <taxon>Bacteria</taxon>
        <taxon>Pseudomonadati</taxon>
        <taxon>Pseudomonadota</taxon>
        <taxon>Betaproteobacteria</taxon>
        <taxon>Burkholderiales</taxon>
        <taxon>Burkholderiaceae</taxon>
        <taxon>Paraburkholderia</taxon>
    </lineage>
</organism>
<proteinExistence type="predicted"/>
<sequence length="101" mass="10493">MKIFFWMSGLALAVTVPLTSMAQVVQHAPGVEALAVDYAAQGTTGSGSQAHDELQSDSNLNSVGAALKRSYGSDAPGAIQAGRPREMTVSTYSAPIRVIGR</sequence>
<feature type="chain" id="PRO_5014336744" description="DUF4148 domain-containing protein" evidence="1">
    <location>
        <begin position="23"/>
        <end position="101"/>
    </location>
</feature>
<keyword evidence="1" id="KW-0732">Signal</keyword>
<dbReference type="Proteomes" id="UP000243502">
    <property type="component" value="Chromosome 3"/>
</dbReference>
<reference evidence="2 3" key="1">
    <citation type="submission" date="2018-01" db="EMBL/GenBank/DDBJ databases">
        <title>Species boundaries and ecological features among Paraburkholderia terrae DSMZ17804T, P. hospita DSMZ17164T and P. caribensis DSMZ13236T.</title>
        <authorList>
            <person name="Pratama A.A."/>
        </authorList>
    </citation>
    <scope>NUCLEOTIDE SEQUENCE [LARGE SCALE GENOMIC DNA]</scope>
    <source>
        <strain evidence="2 3">DSM 17804</strain>
    </source>
</reference>